<organism evidence="2 3">
    <name type="scientific">Fusarium torulosum</name>
    <dbReference type="NCBI Taxonomy" id="33205"/>
    <lineage>
        <taxon>Eukaryota</taxon>
        <taxon>Fungi</taxon>
        <taxon>Dikarya</taxon>
        <taxon>Ascomycota</taxon>
        <taxon>Pezizomycotina</taxon>
        <taxon>Sordariomycetes</taxon>
        <taxon>Hypocreomycetidae</taxon>
        <taxon>Hypocreales</taxon>
        <taxon>Nectriaceae</taxon>
        <taxon>Fusarium</taxon>
    </lineage>
</organism>
<accession>A0AAE8MDY8</accession>
<evidence type="ECO:0000313" key="2">
    <source>
        <dbReference type="EMBL" id="SPJ79970.1"/>
    </source>
</evidence>
<feature type="region of interest" description="Disordered" evidence="1">
    <location>
        <begin position="1"/>
        <end position="28"/>
    </location>
</feature>
<gene>
    <name evidence="2" type="ORF">FTOL_08361</name>
</gene>
<keyword evidence="3" id="KW-1185">Reference proteome</keyword>
<sequence length="256" mass="28588">MPPVRTEKTNSHADAPAPGAETPKKRFLKPATKGIKAAEFRSSERDWDGNYHRLIGTSTRIISFGSEFVLTDEHIEDIAVLARQVREKITQFSFKYSDVSYDAKNDAKEVTNKGIICLAKTLPNLKVLELPGTRLITDYGLIGLIQNCFQMRSLEVTGASGGGGRIEGKALDELRGHPELVPALKSLILVDNEQSKVFMKAMREVSMARPALTISLVSKSETKNYGDWDLEEESKHYKNGRKSSAKPRGKRFKSRY</sequence>
<comment type="caution">
    <text evidence="2">The sequence shown here is derived from an EMBL/GenBank/DDBJ whole genome shotgun (WGS) entry which is preliminary data.</text>
</comment>
<name>A0AAE8MDY8_9HYPO</name>
<proteinExistence type="predicted"/>
<dbReference type="SUPFAM" id="SSF52047">
    <property type="entry name" value="RNI-like"/>
    <property type="match status" value="1"/>
</dbReference>
<feature type="compositionally biased region" description="Basic residues" evidence="1">
    <location>
        <begin position="237"/>
        <end position="256"/>
    </location>
</feature>
<dbReference type="AlphaFoldDB" id="A0AAE8MDY8"/>
<feature type="compositionally biased region" description="Basic and acidic residues" evidence="1">
    <location>
        <begin position="1"/>
        <end position="11"/>
    </location>
</feature>
<dbReference type="Proteomes" id="UP001187734">
    <property type="component" value="Unassembled WGS sequence"/>
</dbReference>
<reference evidence="2" key="1">
    <citation type="submission" date="2018-03" db="EMBL/GenBank/DDBJ databases">
        <authorList>
            <person name="Guldener U."/>
        </authorList>
    </citation>
    <scope>NUCLEOTIDE SEQUENCE</scope>
</reference>
<dbReference type="InterPro" id="IPR032675">
    <property type="entry name" value="LRR_dom_sf"/>
</dbReference>
<feature type="region of interest" description="Disordered" evidence="1">
    <location>
        <begin position="228"/>
        <end position="256"/>
    </location>
</feature>
<dbReference type="Gene3D" id="3.80.10.10">
    <property type="entry name" value="Ribonuclease Inhibitor"/>
    <property type="match status" value="1"/>
</dbReference>
<dbReference type="EMBL" id="ONZP01000290">
    <property type="protein sequence ID" value="SPJ79970.1"/>
    <property type="molecule type" value="Genomic_DNA"/>
</dbReference>
<evidence type="ECO:0000256" key="1">
    <source>
        <dbReference type="SAM" id="MobiDB-lite"/>
    </source>
</evidence>
<evidence type="ECO:0000313" key="3">
    <source>
        <dbReference type="Proteomes" id="UP001187734"/>
    </source>
</evidence>
<protein>
    <submittedName>
        <fullName evidence="2">Uncharacterized protein</fullName>
    </submittedName>
</protein>